<dbReference type="PANTHER" id="PTHR43377">
    <property type="entry name" value="BILIVERDIN REDUCTASE A"/>
    <property type="match status" value="1"/>
</dbReference>
<gene>
    <name evidence="2" type="ORF">A3K49_05640</name>
</gene>
<dbReference type="Proteomes" id="UP000178602">
    <property type="component" value="Unassembled WGS sequence"/>
</dbReference>
<dbReference type="Pfam" id="PF01408">
    <property type="entry name" value="GFO_IDH_MocA"/>
    <property type="match status" value="1"/>
</dbReference>
<dbReference type="SUPFAM" id="SSF55347">
    <property type="entry name" value="Glyceraldehyde-3-phosphate dehydrogenase-like, C-terminal domain"/>
    <property type="match status" value="1"/>
</dbReference>
<evidence type="ECO:0000313" key="3">
    <source>
        <dbReference type="Proteomes" id="UP000178602"/>
    </source>
</evidence>
<dbReference type="EMBL" id="MEUG01000001">
    <property type="protein sequence ID" value="OGC28436.1"/>
    <property type="molecule type" value="Genomic_DNA"/>
</dbReference>
<dbReference type="AlphaFoldDB" id="A0A1F4T742"/>
<evidence type="ECO:0000313" key="2">
    <source>
        <dbReference type="EMBL" id="OGC28436.1"/>
    </source>
</evidence>
<sequence>MIKGRGLKFGVIGAGSMGQNHLRIAAGLSGIRLVGLADKDPIIAENLAASHGIAHFSDYLDLFPEVDAVSIVTPTKTHLTIATDALAQNKHVLLEKPFTGRSADAETLSLLAKEKGVILQVGFIERFNPAFIKLKRLIKGEKIIGVDIKRFSPFPSRISDTDVIFDMMIHDLDLLNILVPFEREELRAEGKKIKSRFLDRVSSTIVYKSGVIARVSGDRTAEDRQRKISVTTEKQVIEADLLHKVIYLRDFSSPVPSTTPVSSVDQLTSELTAFLAAIKGNTTTDNDALAAIRAIKLAEEVKNAC</sequence>
<dbReference type="InterPro" id="IPR051450">
    <property type="entry name" value="Gfo/Idh/MocA_Oxidoreductases"/>
</dbReference>
<proteinExistence type="predicted"/>
<protein>
    <recommendedName>
        <fullName evidence="1">Gfo/Idh/MocA-like oxidoreductase N-terminal domain-containing protein</fullName>
    </recommendedName>
</protein>
<name>A0A1F4T742_UNCSA</name>
<reference evidence="2 3" key="1">
    <citation type="journal article" date="2016" name="Nat. Commun.">
        <title>Thousands of microbial genomes shed light on interconnected biogeochemical processes in an aquifer system.</title>
        <authorList>
            <person name="Anantharaman K."/>
            <person name="Brown C.T."/>
            <person name="Hug L.A."/>
            <person name="Sharon I."/>
            <person name="Castelle C.J."/>
            <person name="Probst A.J."/>
            <person name="Thomas B.C."/>
            <person name="Singh A."/>
            <person name="Wilkins M.J."/>
            <person name="Karaoz U."/>
            <person name="Brodie E.L."/>
            <person name="Williams K.H."/>
            <person name="Hubbard S.S."/>
            <person name="Banfield J.F."/>
        </authorList>
    </citation>
    <scope>NUCLEOTIDE SEQUENCE [LARGE SCALE GENOMIC DNA]</scope>
</reference>
<comment type="caution">
    <text evidence="2">The sequence shown here is derived from an EMBL/GenBank/DDBJ whole genome shotgun (WGS) entry which is preliminary data.</text>
</comment>
<accession>A0A1F4T742</accession>
<evidence type="ECO:0000259" key="1">
    <source>
        <dbReference type="Pfam" id="PF01408"/>
    </source>
</evidence>
<dbReference type="Gene3D" id="3.30.360.10">
    <property type="entry name" value="Dihydrodipicolinate Reductase, domain 2"/>
    <property type="match status" value="1"/>
</dbReference>
<dbReference type="GO" id="GO:0000166">
    <property type="term" value="F:nucleotide binding"/>
    <property type="evidence" value="ECO:0007669"/>
    <property type="project" value="InterPro"/>
</dbReference>
<dbReference type="SUPFAM" id="SSF51735">
    <property type="entry name" value="NAD(P)-binding Rossmann-fold domains"/>
    <property type="match status" value="1"/>
</dbReference>
<dbReference type="InterPro" id="IPR000683">
    <property type="entry name" value="Gfo/Idh/MocA-like_OxRdtase_N"/>
</dbReference>
<dbReference type="Gene3D" id="3.40.50.720">
    <property type="entry name" value="NAD(P)-binding Rossmann-like Domain"/>
    <property type="match status" value="1"/>
</dbReference>
<dbReference type="InterPro" id="IPR036291">
    <property type="entry name" value="NAD(P)-bd_dom_sf"/>
</dbReference>
<dbReference type="PANTHER" id="PTHR43377:SF1">
    <property type="entry name" value="BILIVERDIN REDUCTASE A"/>
    <property type="match status" value="1"/>
</dbReference>
<feature type="domain" description="Gfo/Idh/MocA-like oxidoreductase N-terminal" evidence="1">
    <location>
        <begin position="7"/>
        <end position="123"/>
    </location>
</feature>
<organism evidence="2 3">
    <name type="scientific">candidate division WOR-1 bacterium RIFOXYC12_FULL_54_18</name>
    <dbReference type="NCBI Taxonomy" id="1802584"/>
    <lineage>
        <taxon>Bacteria</taxon>
        <taxon>Bacillati</taxon>
        <taxon>Saganbacteria</taxon>
    </lineage>
</organism>